<protein>
    <submittedName>
        <fullName evidence="6">Transporter</fullName>
    </submittedName>
</protein>
<accession>A0A0N0MCD4</accession>
<feature type="transmembrane region" description="Helical" evidence="4">
    <location>
        <begin position="303"/>
        <end position="321"/>
    </location>
</feature>
<dbReference type="PATRIC" id="fig|1526658.3.peg.679"/>
<dbReference type="InterPro" id="IPR036259">
    <property type="entry name" value="MFS_trans_sf"/>
</dbReference>
<evidence type="ECO:0000256" key="2">
    <source>
        <dbReference type="ARBA" id="ARBA00022989"/>
    </source>
</evidence>
<comment type="caution">
    <text evidence="6">The sequence shown here is derived from an EMBL/GenBank/DDBJ whole genome shotgun (WGS) entry which is preliminary data.</text>
</comment>
<dbReference type="InterPro" id="IPR020846">
    <property type="entry name" value="MFS_dom"/>
</dbReference>
<feature type="transmembrane region" description="Helical" evidence="4">
    <location>
        <begin position="278"/>
        <end position="297"/>
    </location>
</feature>
<dbReference type="PROSITE" id="PS50850">
    <property type="entry name" value="MFS"/>
    <property type="match status" value="1"/>
</dbReference>
<keyword evidence="1 4" id="KW-0812">Transmembrane</keyword>
<dbReference type="Proteomes" id="UP000037822">
    <property type="component" value="Unassembled WGS sequence"/>
</dbReference>
<proteinExistence type="predicted"/>
<dbReference type="OrthoDB" id="9815356at2"/>
<dbReference type="Pfam" id="PF07690">
    <property type="entry name" value="MFS_1"/>
    <property type="match status" value="1"/>
</dbReference>
<dbReference type="PANTHER" id="PTHR42910:SF1">
    <property type="entry name" value="MAJOR FACILITATOR SUPERFAMILY (MFS) PROFILE DOMAIN-CONTAINING PROTEIN"/>
    <property type="match status" value="1"/>
</dbReference>
<name>A0A0N0MCD4_9HYPH</name>
<feature type="transmembrane region" description="Helical" evidence="4">
    <location>
        <begin position="12"/>
        <end position="30"/>
    </location>
</feature>
<feature type="transmembrane region" description="Helical" evidence="4">
    <location>
        <begin position="341"/>
        <end position="362"/>
    </location>
</feature>
<evidence type="ECO:0000256" key="1">
    <source>
        <dbReference type="ARBA" id="ARBA00022692"/>
    </source>
</evidence>
<gene>
    <name evidence="6" type="ORF">AE618_10070</name>
</gene>
<feature type="transmembrane region" description="Helical" evidence="4">
    <location>
        <begin position="104"/>
        <end position="130"/>
    </location>
</feature>
<keyword evidence="3 4" id="KW-0472">Membrane</keyword>
<evidence type="ECO:0000256" key="3">
    <source>
        <dbReference type="ARBA" id="ARBA00023136"/>
    </source>
</evidence>
<dbReference type="EMBL" id="LGSZ01000032">
    <property type="protein sequence ID" value="KPH80995.1"/>
    <property type="molecule type" value="Genomic_DNA"/>
</dbReference>
<reference evidence="6 7" key="1">
    <citation type="submission" date="2015-07" db="EMBL/GenBank/DDBJ databases">
        <title>Whole genome sequencing of Bosea vaviloviae isolated from cave pool.</title>
        <authorList>
            <person name="Tan N.E.H."/>
            <person name="Lee Y.P."/>
            <person name="Gan H.M."/>
            <person name="Barton H."/>
            <person name="Savka M.A."/>
        </authorList>
    </citation>
    <scope>NUCLEOTIDE SEQUENCE [LARGE SCALE GENOMIC DNA]</scope>
    <source>
        <strain evidence="6 7">SD260</strain>
    </source>
</reference>
<feature type="transmembrane region" description="Helical" evidence="4">
    <location>
        <begin position="137"/>
        <end position="160"/>
    </location>
</feature>
<feature type="transmembrane region" description="Helical" evidence="4">
    <location>
        <begin position="368"/>
        <end position="388"/>
    </location>
</feature>
<evidence type="ECO:0000256" key="4">
    <source>
        <dbReference type="SAM" id="Phobius"/>
    </source>
</evidence>
<dbReference type="InterPro" id="IPR011701">
    <property type="entry name" value="MFS"/>
</dbReference>
<dbReference type="AlphaFoldDB" id="A0A0N0MCD4"/>
<keyword evidence="2 4" id="KW-1133">Transmembrane helix</keyword>
<keyword evidence="7" id="KW-1185">Reference proteome</keyword>
<feature type="transmembrane region" description="Helical" evidence="4">
    <location>
        <begin position="50"/>
        <end position="68"/>
    </location>
</feature>
<evidence type="ECO:0000313" key="6">
    <source>
        <dbReference type="EMBL" id="KPH80995.1"/>
    </source>
</evidence>
<dbReference type="GO" id="GO:0022857">
    <property type="term" value="F:transmembrane transporter activity"/>
    <property type="evidence" value="ECO:0007669"/>
    <property type="project" value="InterPro"/>
</dbReference>
<evidence type="ECO:0000259" key="5">
    <source>
        <dbReference type="PROSITE" id="PS50850"/>
    </source>
</evidence>
<dbReference type="Gene3D" id="1.20.1250.20">
    <property type="entry name" value="MFS general substrate transporter like domains"/>
    <property type="match status" value="1"/>
</dbReference>
<dbReference type="CDD" id="cd17324">
    <property type="entry name" value="MFS_NepI_like"/>
    <property type="match status" value="1"/>
</dbReference>
<dbReference type="SUPFAM" id="SSF103473">
    <property type="entry name" value="MFS general substrate transporter"/>
    <property type="match status" value="1"/>
</dbReference>
<feature type="transmembrane region" description="Helical" evidence="4">
    <location>
        <begin position="220"/>
        <end position="241"/>
    </location>
</feature>
<evidence type="ECO:0000313" key="7">
    <source>
        <dbReference type="Proteomes" id="UP000037822"/>
    </source>
</evidence>
<feature type="transmembrane region" description="Helical" evidence="4">
    <location>
        <begin position="80"/>
        <end position="98"/>
    </location>
</feature>
<feature type="transmembrane region" description="Helical" evidence="4">
    <location>
        <begin position="166"/>
        <end position="186"/>
    </location>
</feature>
<feature type="transmembrane region" description="Helical" evidence="4">
    <location>
        <begin position="253"/>
        <end position="271"/>
    </location>
</feature>
<dbReference type="RefSeq" id="WP_054208927.1">
    <property type="nucleotide sequence ID" value="NZ_LGSZ01000032.1"/>
</dbReference>
<feature type="domain" description="Major facilitator superfamily (MFS) profile" evidence="5">
    <location>
        <begin position="11"/>
        <end position="394"/>
    </location>
</feature>
<organism evidence="6 7">
    <name type="scientific">Bosea vaviloviae</name>
    <dbReference type="NCBI Taxonomy" id="1526658"/>
    <lineage>
        <taxon>Bacteria</taxon>
        <taxon>Pseudomonadati</taxon>
        <taxon>Pseudomonadota</taxon>
        <taxon>Alphaproteobacteria</taxon>
        <taxon>Hyphomicrobiales</taxon>
        <taxon>Boseaceae</taxon>
        <taxon>Bosea</taxon>
    </lineage>
</organism>
<sequence length="403" mass="42388">MTAKDPVGRMSRAMTFMFAIACGASVANIYFAHPLLDEIARDLSVDPARIGIVVTMTQVGYGLGLLLIVPLGDLIDRRRLVAGQMVLSAIALMGVGFAPSEPVMLMGMAAIGILAVVVQVIVAFAASLAAPHERGHVVGLVTSGVVIGILMARFIAGLLADLGGWRLVYLAAAMSTLTLAGLLYSAMPTGAPQARSGSYGALMRSMFVLIRDEPLLRARAVLACLIFAALNVLWTPLVLPLAAPPFSFSHTEIGMFGLAGVAGALAAGRAGGLADRGLGQTTTGLALALLTASWIPISLLDRSIWFLLAGIVMLDLAIQAVHVTSQSMIFGLHEDARSRIVGCYMLFYSIGSAAGSIAATLVYAYAGWGGVCMLGAVISMSAFWFWVLTLRYSRARRKLVLEM</sequence>
<dbReference type="PANTHER" id="PTHR42910">
    <property type="entry name" value="TRANSPORTER SCO4007-RELATED"/>
    <property type="match status" value="1"/>
</dbReference>